<dbReference type="EMBL" id="JAHRID010000005">
    <property type="protein sequence ID" value="MBV2129712.1"/>
    <property type="molecule type" value="Genomic_DNA"/>
</dbReference>
<evidence type="ECO:0000313" key="1">
    <source>
        <dbReference type="EMBL" id="MBV2129712.1"/>
    </source>
</evidence>
<comment type="caution">
    <text evidence="1">The sequence shown here is derived from an EMBL/GenBank/DDBJ whole genome shotgun (WGS) entry which is preliminary data.</text>
</comment>
<accession>A0ABS6MLM0</accession>
<organism evidence="1 2">
    <name type="scientific">Arsukibacterium indicum</name>
    <dbReference type="NCBI Taxonomy" id="2848612"/>
    <lineage>
        <taxon>Bacteria</taxon>
        <taxon>Pseudomonadati</taxon>
        <taxon>Pseudomonadota</taxon>
        <taxon>Gammaproteobacteria</taxon>
        <taxon>Chromatiales</taxon>
        <taxon>Chromatiaceae</taxon>
        <taxon>Arsukibacterium</taxon>
    </lineage>
</organism>
<protein>
    <submittedName>
        <fullName evidence="1">Uncharacterized protein</fullName>
    </submittedName>
</protein>
<proteinExistence type="predicted"/>
<gene>
    <name evidence="1" type="ORF">KQY15_11475</name>
</gene>
<name>A0ABS6MLM0_9GAMM</name>
<dbReference type="Proteomes" id="UP000704611">
    <property type="component" value="Unassembled WGS sequence"/>
</dbReference>
<dbReference type="RefSeq" id="WP_217669343.1">
    <property type="nucleotide sequence ID" value="NZ_JAHRID010000005.1"/>
</dbReference>
<keyword evidence="2" id="KW-1185">Reference proteome</keyword>
<evidence type="ECO:0000313" key="2">
    <source>
        <dbReference type="Proteomes" id="UP000704611"/>
    </source>
</evidence>
<reference evidence="1 2" key="1">
    <citation type="submission" date="2021-06" db="EMBL/GenBank/DDBJ databases">
        <title>Rheinheimera indica sp. nov., isolated from deep-sea sediment.</title>
        <authorList>
            <person name="Wang Z."/>
            <person name="Zhang X.-Y."/>
        </authorList>
    </citation>
    <scope>NUCLEOTIDE SEQUENCE [LARGE SCALE GENOMIC DNA]</scope>
    <source>
        <strain evidence="1 2">SM2107</strain>
    </source>
</reference>
<sequence length="98" mass="11351">MITKIQKTDSSALSLILYAFQFERITDDFSWDERHQNKLANLYDINKLKLISEHINHYFVARDLDLSNVLPPMNASAAEKELLLKNIQIGLDQIIGNY</sequence>